<dbReference type="PROSITE" id="PS51043">
    <property type="entry name" value="DDHD"/>
    <property type="match status" value="1"/>
</dbReference>
<protein>
    <recommendedName>
        <fullName evidence="3">DDHD domain-containing protein</fullName>
    </recommendedName>
</protein>
<keyword evidence="1" id="KW-0175">Coiled coil</keyword>
<sequence length="532" mass="59667">MSPIYCQHIIDSVSNQLNKLYIKFLKRNPGYNGKVSLYGHSLGSVLSYDILCHQESLSAPFPAEYLNMEVTSDEGQTVKSPTVAVVHESGTKEHDTSSTVGCSCADNVNGVVDEDSTKTDPSHTAIHPPHVLENTLENDGALASPGAVDEQQNKVENMVDNHQMSCTEEGATSAVSTEDADGSNISRSTEEVHKEVLDKDKLISSLEEEVRCLKARLEQLEQQNDLVTENIGGFESHEGKYANHTRRLSLGISTGQGSTVQSYTPQIRYTKLNFKVDTFFAVGSPLGVFLSLRNVRIGIGRGKDYWQDENIIEEMPCCRQMFNIFHPFDPVAYRVEPLVCEDYINKRPVIVPYHRGGKRIHVGVQEFTEDVAARSQAIARQLKSLKVKAIAALLALSRNDAEEDSQSTNEKGRSYGSMMMERLTGSPEGRIDHVLQEKTFQHPYLSALGSHTNYWRDHDTALFILKHLYRDIPEEPPADETERMPIRLFYVRDPIAEDTPLTFSDNSLVKEFSRKVRTYSRKMEKDANSESS</sequence>
<evidence type="ECO:0000256" key="1">
    <source>
        <dbReference type="SAM" id="Coils"/>
    </source>
</evidence>
<evidence type="ECO:0000259" key="3">
    <source>
        <dbReference type="PROSITE" id="PS51043"/>
    </source>
</evidence>
<reference evidence="4" key="2">
    <citation type="journal article" date="2015" name="Data Brief">
        <title>Shoot transcriptome of the giant reed, Arundo donax.</title>
        <authorList>
            <person name="Barrero R.A."/>
            <person name="Guerrero F.D."/>
            <person name="Moolhuijzen P."/>
            <person name="Goolsby J.A."/>
            <person name="Tidwell J."/>
            <person name="Bellgard S.E."/>
            <person name="Bellgard M.I."/>
        </authorList>
    </citation>
    <scope>NUCLEOTIDE SEQUENCE</scope>
    <source>
        <tissue evidence="4">Shoot tissue taken approximately 20 cm above the soil surface</tissue>
    </source>
</reference>
<dbReference type="AlphaFoldDB" id="A0A0A9CMK4"/>
<name>A0A0A9CMK4_ARUDO</name>
<feature type="domain" description="DDHD" evidence="3">
    <location>
        <begin position="272"/>
        <end position="470"/>
    </location>
</feature>
<reference evidence="4" key="1">
    <citation type="submission" date="2014-09" db="EMBL/GenBank/DDBJ databases">
        <authorList>
            <person name="Magalhaes I.L.F."/>
            <person name="Oliveira U."/>
            <person name="Santos F.R."/>
            <person name="Vidigal T.H.D.A."/>
            <person name="Brescovit A.D."/>
            <person name="Santos A.J."/>
        </authorList>
    </citation>
    <scope>NUCLEOTIDE SEQUENCE</scope>
    <source>
        <tissue evidence="4">Shoot tissue taken approximately 20 cm above the soil surface</tissue>
    </source>
</reference>
<feature type="coiled-coil region" evidence="1">
    <location>
        <begin position="203"/>
        <end position="230"/>
    </location>
</feature>
<organism evidence="4">
    <name type="scientific">Arundo donax</name>
    <name type="common">Giant reed</name>
    <name type="synonym">Donax arundinaceus</name>
    <dbReference type="NCBI Taxonomy" id="35708"/>
    <lineage>
        <taxon>Eukaryota</taxon>
        <taxon>Viridiplantae</taxon>
        <taxon>Streptophyta</taxon>
        <taxon>Embryophyta</taxon>
        <taxon>Tracheophyta</taxon>
        <taxon>Spermatophyta</taxon>
        <taxon>Magnoliopsida</taxon>
        <taxon>Liliopsida</taxon>
        <taxon>Poales</taxon>
        <taxon>Poaceae</taxon>
        <taxon>PACMAD clade</taxon>
        <taxon>Arundinoideae</taxon>
        <taxon>Arundineae</taxon>
        <taxon>Arundo</taxon>
    </lineage>
</organism>
<dbReference type="Pfam" id="PF02862">
    <property type="entry name" value="DDHD"/>
    <property type="match status" value="1"/>
</dbReference>
<dbReference type="SUPFAM" id="SSF53474">
    <property type="entry name" value="alpha/beta-Hydrolases"/>
    <property type="match status" value="1"/>
</dbReference>
<dbReference type="EMBL" id="GBRH01220356">
    <property type="protein sequence ID" value="JAD77539.1"/>
    <property type="molecule type" value="Transcribed_RNA"/>
</dbReference>
<dbReference type="GO" id="GO:0005737">
    <property type="term" value="C:cytoplasm"/>
    <property type="evidence" value="ECO:0007669"/>
    <property type="project" value="TreeGrafter"/>
</dbReference>
<dbReference type="GO" id="GO:0046872">
    <property type="term" value="F:metal ion binding"/>
    <property type="evidence" value="ECO:0007669"/>
    <property type="project" value="InterPro"/>
</dbReference>
<accession>A0A0A9CMK4</accession>
<evidence type="ECO:0000313" key="4">
    <source>
        <dbReference type="EMBL" id="JAD77539.1"/>
    </source>
</evidence>
<dbReference type="PANTHER" id="PTHR23509">
    <property type="entry name" value="PA-PL1 PHOSPHOLIPASE FAMILY"/>
    <property type="match status" value="1"/>
</dbReference>
<dbReference type="GO" id="GO:0004620">
    <property type="term" value="F:phospholipase activity"/>
    <property type="evidence" value="ECO:0007669"/>
    <property type="project" value="TreeGrafter"/>
</dbReference>
<evidence type="ECO:0000256" key="2">
    <source>
        <dbReference type="SAM" id="MobiDB-lite"/>
    </source>
</evidence>
<dbReference type="InterPro" id="IPR029058">
    <property type="entry name" value="AB_hydrolase_fold"/>
</dbReference>
<proteinExistence type="predicted"/>
<dbReference type="InterPro" id="IPR058055">
    <property type="entry name" value="PA-PLA1"/>
</dbReference>
<feature type="region of interest" description="Disordered" evidence="2">
    <location>
        <begin position="168"/>
        <end position="190"/>
    </location>
</feature>
<dbReference type="PANTHER" id="PTHR23509:SF10">
    <property type="entry name" value="LD21067P"/>
    <property type="match status" value="1"/>
</dbReference>
<dbReference type="InterPro" id="IPR004177">
    <property type="entry name" value="DDHD_dom"/>
</dbReference>
<dbReference type="SMART" id="SM01127">
    <property type="entry name" value="DDHD"/>
    <property type="match status" value="1"/>
</dbReference>